<comment type="caution">
    <text evidence="4">The sequence shown here is derived from an EMBL/GenBank/DDBJ whole genome shotgun (WGS) entry which is preliminary data.</text>
</comment>
<reference evidence="4 5" key="1">
    <citation type="submission" date="2023-07" db="EMBL/GenBank/DDBJ databases">
        <title>Sorghum-associated microbial communities from plants grown in Nebraska, USA.</title>
        <authorList>
            <person name="Schachtman D."/>
        </authorList>
    </citation>
    <scope>NUCLEOTIDE SEQUENCE [LARGE SCALE GENOMIC DNA]</scope>
    <source>
        <strain evidence="4 5">DS1730</strain>
    </source>
</reference>
<sequence>MDMKPTDMLDNAVLADRRPLLSEGANSASAKSGLKPGQCMKRDFILCAAARVFYRDGFQGASIDLIASEAGVSRQTIYNHYKDKEALLAAVVDDAFDRMSSGLFAVLATFPQSGENLEENLVAFSIRMSRNCVHDSSTVFLRKLFQSDEDALPLHGNVCSNKGPAQAVPAIAAHLARLALAGDLVIEDPDLAARHYLALINADIHYHLLTGQAVDDSIIEKSAINGVRTFLMAFGARA</sequence>
<dbReference type="PANTHER" id="PTHR30055:SF146">
    <property type="entry name" value="HTH-TYPE TRANSCRIPTIONAL DUAL REGULATOR CECR"/>
    <property type="match status" value="1"/>
</dbReference>
<keyword evidence="5" id="KW-1185">Reference proteome</keyword>
<name>A0ABU1M426_9HYPH</name>
<dbReference type="InterPro" id="IPR001647">
    <property type="entry name" value="HTH_TetR"/>
</dbReference>
<organism evidence="4 5">
    <name type="scientific">Brucella pseudogrignonensis</name>
    <dbReference type="NCBI Taxonomy" id="419475"/>
    <lineage>
        <taxon>Bacteria</taxon>
        <taxon>Pseudomonadati</taxon>
        <taxon>Pseudomonadota</taxon>
        <taxon>Alphaproteobacteria</taxon>
        <taxon>Hyphomicrobiales</taxon>
        <taxon>Brucellaceae</taxon>
        <taxon>Brucella/Ochrobactrum group</taxon>
        <taxon>Brucella</taxon>
    </lineage>
</organism>
<dbReference type="InterPro" id="IPR009057">
    <property type="entry name" value="Homeodomain-like_sf"/>
</dbReference>
<dbReference type="PANTHER" id="PTHR30055">
    <property type="entry name" value="HTH-TYPE TRANSCRIPTIONAL REGULATOR RUTR"/>
    <property type="match status" value="1"/>
</dbReference>
<feature type="DNA-binding region" description="H-T-H motif" evidence="2">
    <location>
        <begin position="62"/>
        <end position="81"/>
    </location>
</feature>
<accession>A0ABU1M426</accession>
<dbReference type="EMBL" id="JAVDQT010000001">
    <property type="protein sequence ID" value="MDR6430610.1"/>
    <property type="molecule type" value="Genomic_DNA"/>
</dbReference>
<gene>
    <name evidence="4" type="ORF">J2782_000315</name>
</gene>
<dbReference type="Gene3D" id="1.10.357.10">
    <property type="entry name" value="Tetracycline Repressor, domain 2"/>
    <property type="match status" value="1"/>
</dbReference>
<dbReference type="InterPro" id="IPR050109">
    <property type="entry name" value="HTH-type_TetR-like_transc_reg"/>
</dbReference>
<dbReference type="RefSeq" id="WP_310009862.1">
    <property type="nucleotide sequence ID" value="NZ_JAVDQT010000001.1"/>
</dbReference>
<dbReference type="Pfam" id="PF00440">
    <property type="entry name" value="TetR_N"/>
    <property type="match status" value="1"/>
</dbReference>
<evidence type="ECO:0000259" key="3">
    <source>
        <dbReference type="PROSITE" id="PS50977"/>
    </source>
</evidence>
<evidence type="ECO:0000256" key="1">
    <source>
        <dbReference type="ARBA" id="ARBA00023125"/>
    </source>
</evidence>
<evidence type="ECO:0000313" key="4">
    <source>
        <dbReference type="EMBL" id="MDR6430610.1"/>
    </source>
</evidence>
<feature type="domain" description="HTH tetR-type" evidence="3">
    <location>
        <begin position="39"/>
        <end position="99"/>
    </location>
</feature>
<dbReference type="Pfam" id="PF14246">
    <property type="entry name" value="TetR_C_7"/>
    <property type="match status" value="1"/>
</dbReference>
<protein>
    <submittedName>
        <fullName evidence="4">AcrR family transcriptional regulator</fullName>
    </submittedName>
</protein>
<keyword evidence="1 2" id="KW-0238">DNA-binding</keyword>
<dbReference type="PROSITE" id="PS50977">
    <property type="entry name" value="HTH_TETR_2"/>
    <property type="match status" value="1"/>
</dbReference>
<dbReference type="InterPro" id="IPR039536">
    <property type="entry name" value="TetR_C_Proteobacteria"/>
</dbReference>
<evidence type="ECO:0000256" key="2">
    <source>
        <dbReference type="PROSITE-ProRule" id="PRU00335"/>
    </source>
</evidence>
<dbReference type="Gene3D" id="1.10.10.60">
    <property type="entry name" value="Homeodomain-like"/>
    <property type="match status" value="1"/>
</dbReference>
<dbReference type="SUPFAM" id="SSF46689">
    <property type="entry name" value="Homeodomain-like"/>
    <property type="match status" value="1"/>
</dbReference>
<evidence type="ECO:0000313" key="5">
    <source>
        <dbReference type="Proteomes" id="UP001184614"/>
    </source>
</evidence>
<dbReference type="PRINTS" id="PR00455">
    <property type="entry name" value="HTHTETR"/>
</dbReference>
<proteinExistence type="predicted"/>
<dbReference type="Proteomes" id="UP001184614">
    <property type="component" value="Unassembled WGS sequence"/>
</dbReference>